<evidence type="ECO:0000313" key="2">
    <source>
        <dbReference type="EMBL" id="NIZ47495.1"/>
    </source>
</evidence>
<feature type="transmembrane region" description="Helical" evidence="1">
    <location>
        <begin position="49"/>
        <end position="66"/>
    </location>
</feature>
<protein>
    <recommendedName>
        <fullName evidence="4">DUF2232 domain-containing protein</fullName>
    </recommendedName>
</protein>
<feature type="transmembrane region" description="Helical" evidence="1">
    <location>
        <begin position="72"/>
        <end position="91"/>
    </location>
</feature>
<dbReference type="RefSeq" id="WP_167703908.1">
    <property type="nucleotide sequence ID" value="NZ_CP118168.1"/>
</dbReference>
<evidence type="ECO:0008006" key="4">
    <source>
        <dbReference type="Google" id="ProtNLM"/>
    </source>
</evidence>
<feature type="transmembrane region" description="Helical" evidence="1">
    <location>
        <begin position="16"/>
        <end position="37"/>
    </location>
</feature>
<keyword evidence="1" id="KW-0812">Transmembrane</keyword>
<feature type="transmembrane region" description="Helical" evidence="1">
    <location>
        <begin position="225"/>
        <end position="249"/>
    </location>
</feature>
<feature type="transmembrane region" description="Helical" evidence="1">
    <location>
        <begin position="147"/>
        <end position="171"/>
    </location>
</feature>
<accession>A0A968GCU6</accession>
<comment type="caution">
    <text evidence="2">The sequence shown here is derived from an EMBL/GenBank/DDBJ whole genome shotgun (WGS) entry which is preliminary data.</text>
</comment>
<proteinExistence type="predicted"/>
<keyword evidence="1" id="KW-1133">Transmembrane helix</keyword>
<gene>
    <name evidence="2" type="ORF">HCT46_06175</name>
</gene>
<dbReference type="EMBL" id="JAATLK010000001">
    <property type="protein sequence ID" value="NIZ47495.1"/>
    <property type="molecule type" value="Genomic_DNA"/>
</dbReference>
<organism evidence="2 3">
    <name type="scientific">Entomospira nematocerorum</name>
    <dbReference type="NCBI Taxonomy" id="2719987"/>
    <lineage>
        <taxon>Bacteria</taxon>
        <taxon>Pseudomonadati</taxon>
        <taxon>Spirochaetota</taxon>
        <taxon>Spirochaetia</taxon>
        <taxon>Spirochaetales</taxon>
        <taxon>Spirochaetaceae</taxon>
        <taxon>Entomospira</taxon>
    </lineage>
</organism>
<reference evidence="2" key="1">
    <citation type="submission" date="2020-03" db="EMBL/GenBank/DDBJ databases">
        <title>Spirochaetal bacteria isolated from arthropods constitute a novel genus Entomospira genus novum within the order Spirochaetales.</title>
        <authorList>
            <person name="Grana-Miraglia L."/>
            <person name="Sikutova S."/>
            <person name="Fingerle V."/>
            <person name="Sing A."/>
            <person name="Castillo-Ramirez S."/>
            <person name="Margos G."/>
            <person name="Rudolf I."/>
        </authorList>
    </citation>
    <scope>NUCLEOTIDE SEQUENCE</scope>
    <source>
        <strain evidence="2">BR208</strain>
    </source>
</reference>
<feature type="transmembrane region" description="Helical" evidence="1">
    <location>
        <begin position="261"/>
        <end position="292"/>
    </location>
</feature>
<keyword evidence="1" id="KW-0472">Membrane</keyword>
<evidence type="ECO:0000256" key="1">
    <source>
        <dbReference type="SAM" id="Phobius"/>
    </source>
</evidence>
<evidence type="ECO:0000313" key="3">
    <source>
        <dbReference type="Proteomes" id="UP000752013"/>
    </source>
</evidence>
<sequence length="301" mass="34692">MISKPKSLIHTTLPPLLLSIGIAILPSLFFLATISHLSLLQRYSYKKAIRHWTLFSLFTIIISPLLQNPMALAIFILSADSIFTLAFFIPVKRRIHTALLLGLLSGIGLIVAFYFFLENQTALNMLLTLWNELMPYKYEDTESLRVYILYEIALRGVSFMVKISAFIWFFARWRGRSRTRILDLSQFYLSSQLYIFLAVMAIWYMSTTALIQWSTVDIPSQFHFVWSNLGLIGLFILSISGLALVSRWLQHKEWSQRTKELLIVFILIISYLSSTYISLIVQGVLGLIGLGFSKRRMIMQN</sequence>
<feature type="transmembrane region" description="Helical" evidence="1">
    <location>
        <begin position="98"/>
        <end position="117"/>
    </location>
</feature>
<feature type="transmembrane region" description="Helical" evidence="1">
    <location>
        <begin position="192"/>
        <end position="213"/>
    </location>
</feature>
<name>A0A968GCU6_9SPIO</name>
<keyword evidence="3" id="KW-1185">Reference proteome</keyword>
<dbReference type="AlphaFoldDB" id="A0A968GCU6"/>
<dbReference type="Proteomes" id="UP000752013">
    <property type="component" value="Unassembled WGS sequence"/>
</dbReference>